<dbReference type="Proteomes" id="UP000769617">
    <property type="component" value="Unassembled WGS sequence"/>
</dbReference>
<dbReference type="PANTHER" id="PTHR42718">
    <property type="entry name" value="MAJOR FACILITATOR SUPERFAMILY MULTIDRUG TRANSPORTER MFSC"/>
    <property type="match status" value="1"/>
</dbReference>
<sequence>MRSRDVVAYRTLVTVLLGTFTVSLNNSALNLAIPELMLVFEAGAASVGWVMTLFLVAMGMTMPLTGFLAGRFGTRRLYLLGLWLFLLASLLGALSTGLVWVLLARGLQGIAAGLMIPLSLPLIFAAWPVERRGRVTGLWGFAVMIAPALGPSAGGLLLEVSTWRALFLMNLPVAILALASGHRYLEERPRDHERSFDLPGFLMVTLGVGGVLVALAMPSDLLTFRSWAPLAVGLLLLVVFVRFEWRTPQPLLELRLFTVRLYRVSVLIACAQAVATFGCLLLIPLWMQRVQGYDALTTGMIFLPTALVAAACSPLAGRLIDKRSSRQAVCFGLLVTACALVGLAVLGAEAPLWLIGLLMASRGIGLGFGYLPVTTVGLNALHDDRVAQASALNNLGRRLASALGVAALALHHDLRTSQLVAQGAASEAAALAALSEAFLALAVLVLLATPLALSLPSHRCEETPAHDSHRAT</sequence>
<organism evidence="10 11">
    <name type="scientific">Billgrantia antri</name>
    <dbReference type="NCBI Taxonomy" id="2846777"/>
    <lineage>
        <taxon>Bacteria</taxon>
        <taxon>Pseudomonadati</taxon>
        <taxon>Pseudomonadota</taxon>
        <taxon>Gammaproteobacteria</taxon>
        <taxon>Oceanospirillales</taxon>
        <taxon>Halomonadaceae</taxon>
        <taxon>Billgrantia</taxon>
    </lineage>
</organism>
<dbReference type="PROSITE" id="PS50850">
    <property type="entry name" value="MFS"/>
    <property type="match status" value="1"/>
</dbReference>
<dbReference type="InterPro" id="IPR036259">
    <property type="entry name" value="MFS_trans_sf"/>
</dbReference>
<feature type="transmembrane region" description="Helical" evidence="8">
    <location>
        <begin position="352"/>
        <end position="374"/>
    </location>
</feature>
<keyword evidence="6 8" id="KW-1133">Transmembrane helix</keyword>
<protein>
    <submittedName>
        <fullName evidence="10">DHA2 family efflux MFS transporter permease subunit</fullName>
    </submittedName>
</protein>
<feature type="transmembrane region" description="Helical" evidence="8">
    <location>
        <begin position="196"/>
        <end position="218"/>
    </location>
</feature>
<dbReference type="PANTHER" id="PTHR42718:SF9">
    <property type="entry name" value="MAJOR FACILITATOR SUPERFAMILY MULTIDRUG TRANSPORTER MFSC"/>
    <property type="match status" value="1"/>
</dbReference>
<dbReference type="PRINTS" id="PR01036">
    <property type="entry name" value="TCRTETB"/>
</dbReference>
<keyword evidence="7 8" id="KW-0472">Membrane</keyword>
<feature type="transmembrane region" description="Helical" evidence="8">
    <location>
        <begin position="328"/>
        <end position="346"/>
    </location>
</feature>
<dbReference type="NCBIfam" id="TIGR00711">
    <property type="entry name" value="efflux_EmrB"/>
    <property type="match status" value="1"/>
</dbReference>
<keyword evidence="11" id="KW-1185">Reference proteome</keyword>
<dbReference type="EMBL" id="JAHYCA010000004">
    <property type="protein sequence ID" value="MBW6392186.1"/>
    <property type="molecule type" value="Genomic_DNA"/>
</dbReference>
<dbReference type="Gene3D" id="1.20.1720.10">
    <property type="entry name" value="Multidrug resistance protein D"/>
    <property type="match status" value="1"/>
</dbReference>
<evidence type="ECO:0000313" key="11">
    <source>
        <dbReference type="Proteomes" id="UP000769617"/>
    </source>
</evidence>
<evidence type="ECO:0000256" key="5">
    <source>
        <dbReference type="ARBA" id="ARBA00022692"/>
    </source>
</evidence>
<evidence type="ECO:0000259" key="9">
    <source>
        <dbReference type="PROSITE" id="PS50850"/>
    </source>
</evidence>
<evidence type="ECO:0000313" key="10">
    <source>
        <dbReference type="EMBL" id="MBW6392186.1"/>
    </source>
</evidence>
<feature type="transmembrane region" description="Helical" evidence="8">
    <location>
        <begin position="77"/>
        <end position="103"/>
    </location>
</feature>
<evidence type="ECO:0000256" key="2">
    <source>
        <dbReference type="ARBA" id="ARBA00008537"/>
    </source>
</evidence>
<feature type="transmembrane region" description="Helical" evidence="8">
    <location>
        <begin position="109"/>
        <end position="129"/>
    </location>
</feature>
<feature type="transmembrane region" description="Helical" evidence="8">
    <location>
        <begin position="224"/>
        <end position="243"/>
    </location>
</feature>
<keyword evidence="5 8" id="KW-0812">Transmembrane</keyword>
<feature type="transmembrane region" description="Helical" evidence="8">
    <location>
        <begin position="7"/>
        <end position="24"/>
    </location>
</feature>
<comment type="similarity">
    <text evidence="2">Belongs to the major facilitator superfamily. EmrB family.</text>
</comment>
<dbReference type="RefSeq" id="WP_219792633.1">
    <property type="nucleotide sequence ID" value="NZ_JAHYCA010000004.1"/>
</dbReference>
<dbReference type="Gene3D" id="1.20.1250.20">
    <property type="entry name" value="MFS general substrate transporter like domains"/>
    <property type="match status" value="1"/>
</dbReference>
<dbReference type="InterPro" id="IPR011701">
    <property type="entry name" value="MFS"/>
</dbReference>
<name>A0ABS6ZQ46_9GAMM</name>
<evidence type="ECO:0000256" key="4">
    <source>
        <dbReference type="ARBA" id="ARBA00022475"/>
    </source>
</evidence>
<keyword evidence="3" id="KW-0813">Transport</keyword>
<dbReference type="Pfam" id="PF07690">
    <property type="entry name" value="MFS_1"/>
    <property type="match status" value="1"/>
</dbReference>
<comment type="subcellular location">
    <subcellularLocation>
        <location evidence="1">Cell membrane</location>
        <topology evidence="1">Multi-pass membrane protein</topology>
    </subcellularLocation>
</comment>
<keyword evidence="4" id="KW-1003">Cell membrane</keyword>
<feature type="domain" description="Major facilitator superfamily (MFS) profile" evidence="9">
    <location>
        <begin position="11"/>
        <end position="460"/>
    </location>
</feature>
<dbReference type="InterPro" id="IPR004638">
    <property type="entry name" value="EmrB-like"/>
</dbReference>
<feature type="transmembrane region" description="Helical" evidence="8">
    <location>
        <begin position="293"/>
        <end position="316"/>
    </location>
</feature>
<evidence type="ECO:0000256" key="8">
    <source>
        <dbReference type="SAM" id="Phobius"/>
    </source>
</evidence>
<dbReference type="SUPFAM" id="SSF103473">
    <property type="entry name" value="MFS general substrate transporter"/>
    <property type="match status" value="1"/>
</dbReference>
<evidence type="ECO:0000256" key="7">
    <source>
        <dbReference type="ARBA" id="ARBA00023136"/>
    </source>
</evidence>
<evidence type="ECO:0000256" key="6">
    <source>
        <dbReference type="ARBA" id="ARBA00022989"/>
    </source>
</evidence>
<reference evidence="10 11" key="1">
    <citation type="submission" date="2021-07" db="EMBL/GenBank/DDBJ databases">
        <authorList>
            <person name="So Y."/>
        </authorList>
    </citation>
    <scope>NUCLEOTIDE SEQUENCE [LARGE SCALE GENOMIC DNA]</scope>
    <source>
        <strain evidence="10 11">Y3S6</strain>
    </source>
</reference>
<comment type="caution">
    <text evidence="10">The sequence shown here is derived from an EMBL/GenBank/DDBJ whole genome shotgun (WGS) entry which is preliminary data.</text>
</comment>
<feature type="transmembrane region" description="Helical" evidence="8">
    <location>
        <begin position="264"/>
        <end position="287"/>
    </location>
</feature>
<gene>
    <name evidence="10" type="ORF">KPL81_13585</name>
</gene>
<proteinExistence type="inferred from homology"/>
<feature type="transmembrane region" description="Helical" evidence="8">
    <location>
        <begin position="163"/>
        <end position="184"/>
    </location>
</feature>
<feature type="transmembrane region" description="Helical" evidence="8">
    <location>
        <begin position="431"/>
        <end position="453"/>
    </location>
</feature>
<accession>A0ABS6ZQ46</accession>
<evidence type="ECO:0000256" key="3">
    <source>
        <dbReference type="ARBA" id="ARBA00022448"/>
    </source>
</evidence>
<feature type="transmembrane region" description="Helical" evidence="8">
    <location>
        <begin position="136"/>
        <end position="157"/>
    </location>
</feature>
<evidence type="ECO:0000256" key="1">
    <source>
        <dbReference type="ARBA" id="ARBA00004651"/>
    </source>
</evidence>
<dbReference type="InterPro" id="IPR020846">
    <property type="entry name" value="MFS_dom"/>
</dbReference>